<keyword evidence="7" id="KW-0472">Membrane</keyword>
<evidence type="ECO:0000256" key="9">
    <source>
        <dbReference type="SAM" id="SignalP"/>
    </source>
</evidence>
<dbReference type="STRING" id="3708.A0A078HZC8"/>
<keyword evidence="4 9" id="KW-0732">Signal</keyword>
<dbReference type="GO" id="GO:0004675">
    <property type="term" value="F:transmembrane receptor protein serine/threonine kinase activity"/>
    <property type="evidence" value="ECO:0000318"/>
    <property type="project" value="GO_Central"/>
</dbReference>
<dbReference type="PANTHER" id="PTHR48059">
    <property type="entry name" value="POLYGALACTURONASE INHIBITOR 1"/>
    <property type="match status" value="1"/>
</dbReference>
<evidence type="ECO:0000259" key="11">
    <source>
        <dbReference type="Pfam" id="PF23598"/>
    </source>
</evidence>
<evidence type="ECO:0000256" key="6">
    <source>
        <dbReference type="ARBA" id="ARBA00022989"/>
    </source>
</evidence>
<dbReference type="OMA" id="ISINFFW"/>
<dbReference type="Pfam" id="PF23598">
    <property type="entry name" value="LRR_14"/>
    <property type="match status" value="1"/>
</dbReference>
<gene>
    <name evidence="12" type="primary">BnaA02g24430D</name>
    <name evidence="12" type="ORF">GSBRNA2T00079351001</name>
</gene>
<comment type="subcellular location">
    <subcellularLocation>
        <location evidence="1">Cell envelope</location>
    </subcellularLocation>
</comment>
<dbReference type="InterPro" id="IPR051848">
    <property type="entry name" value="PGIP"/>
</dbReference>
<sequence length="265" mass="28906">MTSLSETILILTLFLLSGFSLAKQSNELEIKALRSFKNGIPSDPLGALADWTTTGLVRHCNWTGITCDHTGHVVSLSFKEKQLQGVLSPAIANLTYLQVLDLTSNNFTGQIPAEIGKLTELNKIVLGLYNNLLKGEIPAEIGNCTSLIQLELYGNQLTGRIPTELGNLDKLESLRLYKNKLSSPIPSSMFRLTQLTNLGLSGNQLVGPIPEEIGSLKSLRVLTLHSNNLTGELPQSITNLRNLTAITMGTFQCTTIFLPDQYLLA</sequence>
<evidence type="ECO:0000259" key="10">
    <source>
        <dbReference type="Pfam" id="PF08263"/>
    </source>
</evidence>
<dbReference type="Pfam" id="PF08263">
    <property type="entry name" value="LRRNT_2"/>
    <property type="match status" value="1"/>
</dbReference>
<protein>
    <submittedName>
        <fullName evidence="12">BnaA02g24430D protein</fullName>
    </submittedName>
</protein>
<dbReference type="EMBL" id="LK032575">
    <property type="protein sequence ID" value="CDY43965.1"/>
    <property type="molecule type" value="Genomic_DNA"/>
</dbReference>
<name>A0A078HZC8_BRANA</name>
<evidence type="ECO:0000256" key="5">
    <source>
        <dbReference type="ARBA" id="ARBA00022737"/>
    </source>
</evidence>
<dbReference type="SUPFAM" id="SSF52058">
    <property type="entry name" value="L domain-like"/>
    <property type="match status" value="1"/>
</dbReference>
<dbReference type="Proteomes" id="UP000028999">
    <property type="component" value="Unassembled WGS sequence"/>
</dbReference>
<dbReference type="FunFam" id="3.80.10.10:FF:000676">
    <property type="entry name" value="LRR receptor-like serine/threonine-protein kinase FLS2"/>
    <property type="match status" value="1"/>
</dbReference>
<dbReference type="PANTHER" id="PTHR48059:SF30">
    <property type="entry name" value="OS06G0587000 PROTEIN"/>
    <property type="match status" value="1"/>
</dbReference>
<organism evidence="12 13">
    <name type="scientific">Brassica napus</name>
    <name type="common">Rape</name>
    <dbReference type="NCBI Taxonomy" id="3708"/>
    <lineage>
        <taxon>Eukaryota</taxon>
        <taxon>Viridiplantae</taxon>
        <taxon>Streptophyta</taxon>
        <taxon>Embryophyta</taxon>
        <taxon>Tracheophyta</taxon>
        <taxon>Spermatophyta</taxon>
        <taxon>Magnoliopsida</taxon>
        <taxon>eudicotyledons</taxon>
        <taxon>Gunneridae</taxon>
        <taxon>Pentapetalae</taxon>
        <taxon>rosids</taxon>
        <taxon>malvids</taxon>
        <taxon>Brassicales</taxon>
        <taxon>Brassicaceae</taxon>
        <taxon>Brassiceae</taxon>
        <taxon>Brassica</taxon>
    </lineage>
</organism>
<feature type="domain" description="Disease resistance R13L4/SHOC-2-like LRR" evidence="11">
    <location>
        <begin position="87"/>
        <end position="178"/>
    </location>
</feature>
<accession>A0A078HZC8</accession>
<dbReference type="Gene3D" id="3.80.10.10">
    <property type="entry name" value="Ribonuclease Inhibitor"/>
    <property type="match status" value="2"/>
</dbReference>
<evidence type="ECO:0000256" key="8">
    <source>
        <dbReference type="ARBA" id="ARBA00038043"/>
    </source>
</evidence>
<feature type="domain" description="Leucine-rich repeat-containing N-terminal plant-type" evidence="10">
    <location>
        <begin position="29"/>
        <end position="68"/>
    </location>
</feature>
<dbReference type="Gramene" id="CDY43965">
    <property type="protein sequence ID" value="CDY43965"/>
    <property type="gene ID" value="GSBRNA2T00079351001"/>
</dbReference>
<keyword evidence="5" id="KW-0677">Repeat</keyword>
<evidence type="ECO:0000256" key="7">
    <source>
        <dbReference type="ARBA" id="ARBA00023136"/>
    </source>
</evidence>
<dbReference type="GO" id="GO:0005886">
    <property type="term" value="C:plasma membrane"/>
    <property type="evidence" value="ECO:0000318"/>
    <property type="project" value="GO_Central"/>
</dbReference>
<evidence type="ECO:0000313" key="12">
    <source>
        <dbReference type="EMBL" id="CDY43965.1"/>
    </source>
</evidence>
<dbReference type="GO" id="GO:0007165">
    <property type="term" value="P:signal transduction"/>
    <property type="evidence" value="ECO:0000318"/>
    <property type="project" value="GO_Central"/>
</dbReference>
<dbReference type="InterPro" id="IPR013210">
    <property type="entry name" value="LRR_N_plant-typ"/>
</dbReference>
<keyword evidence="6" id="KW-1133">Transmembrane helix</keyword>
<proteinExistence type="inferred from homology"/>
<dbReference type="Pfam" id="PF00560">
    <property type="entry name" value="LRR_1"/>
    <property type="match status" value="2"/>
</dbReference>
<reference evidence="12 13" key="1">
    <citation type="journal article" date="2014" name="Science">
        <title>Plant genetics. Early allopolyploid evolution in the post-Neolithic Brassica napus oilseed genome.</title>
        <authorList>
            <person name="Chalhoub B."/>
            <person name="Denoeud F."/>
            <person name="Liu S."/>
            <person name="Parkin I.A."/>
            <person name="Tang H."/>
            <person name="Wang X."/>
            <person name="Chiquet J."/>
            <person name="Belcram H."/>
            <person name="Tong C."/>
            <person name="Samans B."/>
            <person name="Correa M."/>
            <person name="Da Silva C."/>
            <person name="Just J."/>
            <person name="Falentin C."/>
            <person name="Koh C.S."/>
            <person name="Le Clainche I."/>
            <person name="Bernard M."/>
            <person name="Bento P."/>
            <person name="Noel B."/>
            <person name="Labadie K."/>
            <person name="Alberti A."/>
            <person name="Charles M."/>
            <person name="Arnaud D."/>
            <person name="Guo H."/>
            <person name="Daviaud C."/>
            <person name="Alamery S."/>
            <person name="Jabbari K."/>
            <person name="Zhao M."/>
            <person name="Edger P.P."/>
            <person name="Chelaifa H."/>
            <person name="Tack D."/>
            <person name="Lassalle G."/>
            <person name="Mestiri I."/>
            <person name="Schnel N."/>
            <person name="Le Paslier M.C."/>
            <person name="Fan G."/>
            <person name="Renault V."/>
            <person name="Bayer P.E."/>
            <person name="Golicz A.A."/>
            <person name="Manoli S."/>
            <person name="Lee T.H."/>
            <person name="Thi V.H."/>
            <person name="Chalabi S."/>
            <person name="Hu Q."/>
            <person name="Fan C."/>
            <person name="Tollenaere R."/>
            <person name="Lu Y."/>
            <person name="Battail C."/>
            <person name="Shen J."/>
            <person name="Sidebottom C.H."/>
            <person name="Wang X."/>
            <person name="Canaguier A."/>
            <person name="Chauveau A."/>
            <person name="Berard A."/>
            <person name="Deniot G."/>
            <person name="Guan M."/>
            <person name="Liu Z."/>
            <person name="Sun F."/>
            <person name="Lim Y.P."/>
            <person name="Lyons E."/>
            <person name="Town C.D."/>
            <person name="Bancroft I."/>
            <person name="Wang X."/>
            <person name="Meng J."/>
            <person name="Ma J."/>
            <person name="Pires J.C."/>
            <person name="King G.J."/>
            <person name="Brunel D."/>
            <person name="Delourme R."/>
            <person name="Renard M."/>
            <person name="Aury J.M."/>
            <person name="Adams K.L."/>
            <person name="Batley J."/>
            <person name="Snowdon R.J."/>
            <person name="Tost J."/>
            <person name="Edwards D."/>
            <person name="Zhou Y."/>
            <person name="Hua W."/>
            <person name="Sharpe A.G."/>
            <person name="Paterson A.H."/>
            <person name="Guan C."/>
            <person name="Wincker P."/>
        </authorList>
    </citation>
    <scope>NUCLEOTIDE SEQUENCE [LARGE SCALE GENOMIC DNA]</scope>
    <source>
        <strain evidence="13">cv. Darmor-bzh</strain>
    </source>
</reference>
<evidence type="ECO:0000256" key="1">
    <source>
        <dbReference type="ARBA" id="ARBA00004196"/>
    </source>
</evidence>
<evidence type="ECO:0000256" key="4">
    <source>
        <dbReference type="ARBA" id="ARBA00022729"/>
    </source>
</evidence>
<evidence type="ECO:0000256" key="2">
    <source>
        <dbReference type="ARBA" id="ARBA00022614"/>
    </source>
</evidence>
<keyword evidence="2" id="KW-0433">Leucine-rich repeat</keyword>
<dbReference type="InterPro" id="IPR003591">
    <property type="entry name" value="Leu-rich_rpt_typical-subtyp"/>
</dbReference>
<evidence type="ECO:0000313" key="13">
    <source>
        <dbReference type="Proteomes" id="UP000028999"/>
    </source>
</evidence>
<dbReference type="InterPro" id="IPR032675">
    <property type="entry name" value="LRR_dom_sf"/>
</dbReference>
<comment type="similarity">
    <text evidence="8">Belongs to the polygalacturonase-inhibiting protein family.</text>
</comment>
<keyword evidence="13" id="KW-1185">Reference proteome</keyword>
<dbReference type="PaxDb" id="3708-A0A078HZC8"/>
<dbReference type="SMART" id="SM00369">
    <property type="entry name" value="LRR_TYP"/>
    <property type="match status" value="3"/>
</dbReference>
<dbReference type="AlphaFoldDB" id="A0A078HZC8"/>
<keyword evidence="3" id="KW-0812">Transmembrane</keyword>
<feature type="chain" id="PRO_5001737473" evidence="9">
    <location>
        <begin position="23"/>
        <end position="265"/>
    </location>
</feature>
<dbReference type="InterPro" id="IPR055414">
    <property type="entry name" value="LRR_R13L4/SHOC2-like"/>
</dbReference>
<feature type="signal peptide" evidence="9">
    <location>
        <begin position="1"/>
        <end position="22"/>
    </location>
</feature>
<evidence type="ECO:0000256" key="3">
    <source>
        <dbReference type="ARBA" id="ARBA00022692"/>
    </source>
</evidence>
<dbReference type="InterPro" id="IPR001611">
    <property type="entry name" value="Leu-rich_rpt"/>
</dbReference>